<feature type="compositionally biased region" description="Basic and acidic residues" evidence="7">
    <location>
        <begin position="17"/>
        <end position="26"/>
    </location>
</feature>
<evidence type="ECO:0000256" key="6">
    <source>
        <dbReference type="RuleBase" id="RU003894"/>
    </source>
</evidence>
<evidence type="ECO:0000256" key="7">
    <source>
        <dbReference type="SAM" id="MobiDB-lite"/>
    </source>
</evidence>
<comment type="caution">
    <text evidence="9">The sequence shown here is derived from an EMBL/GenBank/DDBJ whole genome shotgun (WGS) entry which is preliminary data.</text>
</comment>
<comment type="similarity">
    <text evidence="6">Belongs to the histone H1/H5 family.</text>
</comment>
<dbReference type="InterPro" id="IPR005818">
    <property type="entry name" value="Histone_H1/H5_H15"/>
</dbReference>
<evidence type="ECO:0000256" key="1">
    <source>
        <dbReference type="ARBA" id="ARBA00004123"/>
    </source>
</evidence>
<feature type="domain" description="H15" evidence="8">
    <location>
        <begin position="40"/>
        <end position="109"/>
    </location>
</feature>
<proteinExistence type="inferred from homology"/>
<keyword evidence="4 6" id="KW-0238">DNA-binding</keyword>
<protein>
    <recommendedName>
        <fullName evidence="8">H15 domain-containing protein</fullName>
    </recommendedName>
</protein>
<organism evidence="9 10">
    <name type="scientific">Hibiscus sabdariffa</name>
    <name type="common">roselle</name>
    <dbReference type="NCBI Taxonomy" id="183260"/>
    <lineage>
        <taxon>Eukaryota</taxon>
        <taxon>Viridiplantae</taxon>
        <taxon>Streptophyta</taxon>
        <taxon>Embryophyta</taxon>
        <taxon>Tracheophyta</taxon>
        <taxon>Spermatophyta</taxon>
        <taxon>Magnoliopsida</taxon>
        <taxon>eudicotyledons</taxon>
        <taxon>Gunneridae</taxon>
        <taxon>Pentapetalae</taxon>
        <taxon>rosids</taxon>
        <taxon>malvids</taxon>
        <taxon>Malvales</taxon>
        <taxon>Malvaceae</taxon>
        <taxon>Malvoideae</taxon>
        <taxon>Hibiscus</taxon>
    </lineage>
</organism>
<dbReference type="SUPFAM" id="SSF46785">
    <property type="entry name" value="Winged helix' DNA-binding domain"/>
    <property type="match status" value="1"/>
</dbReference>
<dbReference type="Pfam" id="PF00538">
    <property type="entry name" value="Linker_histone"/>
    <property type="match status" value="1"/>
</dbReference>
<dbReference type="InterPro" id="IPR036390">
    <property type="entry name" value="WH_DNA-bd_sf"/>
</dbReference>
<name>A0ABR2AR45_9ROSI</name>
<gene>
    <name evidence="9" type="ORF">V6N12_066233</name>
</gene>
<dbReference type="Gene3D" id="1.10.10.10">
    <property type="entry name" value="Winged helix-like DNA-binding domain superfamily/Winged helix DNA-binding domain"/>
    <property type="match status" value="1"/>
</dbReference>
<accession>A0ABR2AR45</accession>
<feature type="compositionally biased region" description="Basic and acidic residues" evidence="7">
    <location>
        <begin position="139"/>
        <end position="152"/>
    </location>
</feature>
<feature type="compositionally biased region" description="Low complexity" evidence="7">
    <location>
        <begin position="175"/>
        <end position="235"/>
    </location>
</feature>
<dbReference type="PANTHER" id="PTHR11467">
    <property type="entry name" value="HISTONE H1"/>
    <property type="match status" value="1"/>
</dbReference>
<feature type="compositionally biased region" description="Basic residues" evidence="7">
    <location>
        <begin position="236"/>
        <end position="250"/>
    </location>
</feature>
<comment type="subcellular location">
    <subcellularLocation>
        <location evidence="2">Chromosome</location>
    </subcellularLocation>
    <subcellularLocation>
        <location evidence="1 6">Nucleus</location>
    </subcellularLocation>
</comment>
<dbReference type="InterPro" id="IPR005819">
    <property type="entry name" value="H1/H5"/>
</dbReference>
<feature type="compositionally biased region" description="Basic residues" evidence="7">
    <location>
        <begin position="158"/>
        <end position="174"/>
    </location>
</feature>
<dbReference type="Proteomes" id="UP001472677">
    <property type="component" value="Unassembled WGS sequence"/>
</dbReference>
<dbReference type="EMBL" id="JBBPBM010000368">
    <property type="protein sequence ID" value="KAK8496419.1"/>
    <property type="molecule type" value="Genomic_DNA"/>
</dbReference>
<sequence length="250" mass="26397">MATEEPSVEVDAAPETAEEKPEETKPKKAAAPKKPRGPSTHPPWEEMIRDAISSLKERMGSSQYAIAKFIEEKHKQLPGNFKKFLLFHLKRFVAAGKLIKVKNSYKLPPVSSSKPAGTSSAPAQKKPAVTKTKSKPASKAKEGKSAKSDSKAPAKTKTASKPKIRSAAKPKAAPKAKSAPTKTKAVASVKPNTTAAKPTKAARTSTRTSPGKKAAAAPKPSAKKAPAAKKATAKSVKPKTVKSPAKRGRK</sequence>
<dbReference type="SMART" id="SM00526">
    <property type="entry name" value="H15"/>
    <property type="match status" value="1"/>
</dbReference>
<dbReference type="PRINTS" id="PR00624">
    <property type="entry name" value="HISTONEH5"/>
</dbReference>
<evidence type="ECO:0000256" key="3">
    <source>
        <dbReference type="ARBA" id="ARBA00022454"/>
    </source>
</evidence>
<reference evidence="9 10" key="1">
    <citation type="journal article" date="2024" name="G3 (Bethesda)">
        <title>Genome assembly of Hibiscus sabdariffa L. provides insights into metabolisms of medicinal natural products.</title>
        <authorList>
            <person name="Kim T."/>
        </authorList>
    </citation>
    <scope>NUCLEOTIDE SEQUENCE [LARGE SCALE GENOMIC DNA]</scope>
    <source>
        <strain evidence="9">TK-2024</strain>
        <tissue evidence="9">Old leaves</tissue>
    </source>
</reference>
<dbReference type="PROSITE" id="PS51504">
    <property type="entry name" value="H15"/>
    <property type="match status" value="1"/>
</dbReference>
<evidence type="ECO:0000256" key="4">
    <source>
        <dbReference type="ARBA" id="ARBA00023125"/>
    </source>
</evidence>
<keyword evidence="5 6" id="KW-0539">Nucleus</keyword>
<feature type="compositionally biased region" description="Polar residues" evidence="7">
    <location>
        <begin position="110"/>
        <end position="122"/>
    </location>
</feature>
<evidence type="ECO:0000256" key="5">
    <source>
        <dbReference type="ARBA" id="ARBA00023242"/>
    </source>
</evidence>
<keyword evidence="3 6" id="KW-0158">Chromosome</keyword>
<dbReference type="PANTHER" id="PTHR11467:SF131">
    <property type="entry name" value="HISTONE H1"/>
    <property type="match status" value="1"/>
</dbReference>
<evidence type="ECO:0000256" key="2">
    <source>
        <dbReference type="ARBA" id="ARBA00004286"/>
    </source>
</evidence>
<evidence type="ECO:0000259" key="8">
    <source>
        <dbReference type="PROSITE" id="PS51504"/>
    </source>
</evidence>
<dbReference type="InterPro" id="IPR036388">
    <property type="entry name" value="WH-like_DNA-bd_sf"/>
</dbReference>
<evidence type="ECO:0000313" key="10">
    <source>
        <dbReference type="Proteomes" id="UP001472677"/>
    </source>
</evidence>
<evidence type="ECO:0000313" key="9">
    <source>
        <dbReference type="EMBL" id="KAK8496419.1"/>
    </source>
</evidence>
<feature type="region of interest" description="Disordered" evidence="7">
    <location>
        <begin position="1"/>
        <end position="45"/>
    </location>
</feature>
<feature type="compositionally biased region" description="Basic residues" evidence="7">
    <location>
        <begin position="27"/>
        <end position="36"/>
    </location>
</feature>
<keyword evidence="10" id="KW-1185">Reference proteome</keyword>
<dbReference type="CDD" id="cd00073">
    <property type="entry name" value="H15"/>
    <property type="match status" value="1"/>
</dbReference>
<feature type="region of interest" description="Disordered" evidence="7">
    <location>
        <begin position="104"/>
        <end position="250"/>
    </location>
</feature>